<comment type="subcellular location">
    <subcellularLocation>
        <location evidence="1">Nucleus</location>
    </subcellularLocation>
</comment>
<evidence type="ECO:0000256" key="1">
    <source>
        <dbReference type="ARBA" id="ARBA00004123"/>
    </source>
</evidence>
<keyword evidence="2" id="KW-0805">Transcription regulation</keyword>
<dbReference type="AlphaFoldDB" id="A0A8H6JBZ2"/>
<feature type="domain" description="BZIP" evidence="6">
    <location>
        <begin position="220"/>
        <end position="283"/>
    </location>
</feature>
<dbReference type="OrthoDB" id="295274at2759"/>
<evidence type="ECO:0000313" key="7">
    <source>
        <dbReference type="EMBL" id="KAF6810299.1"/>
    </source>
</evidence>
<feature type="compositionally biased region" description="Basic and acidic residues" evidence="5">
    <location>
        <begin position="161"/>
        <end position="171"/>
    </location>
</feature>
<feature type="region of interest" description="Disordered" evidence="5">
    <location>
        <begin position="103"/>
        <end position="231"/>
    </location>
</feature>
<feature type="compositionally biased region" description="Acidic residues" evidence="5">
    <location>
        <begin position="206"/>
        <end position="215"/>
    </location>
</feature>
<name>A0A8H6JBZ2_9PEZI</name>
<organism evidence="7 8">
    <name type="scientific">Colletotrichum musicola</name>
    <dbReference type="NCBI Taxonomy" id="2175873"/>
    <lineage>
        <taxon>Eukaryota</taxon>
        <taxon>Fungi</taxon>
        <taxon>Dikarya</taxon>
        <taxon>Ascomycota</taxon>
        <taxon>Pezizomycotina</taxon>
        <taxon>Sordariomycetes</taxon>
        <taxon>Hypocreomycetidae</taxon>
        <taxon>Glomerellales</taxon>
        <taxon>Glomerellaceae</taxon>
        <taxon>Colletotrichum</taxon>
        <taxon>Colletotrichum orchidearum species complex</taxon>
    </lineage>
</organism>
<dbReference type="PROSITE" id="PS50217">
    <property type="entry name" value="BZIP"/>
    <property type="match status" value="1"/>
</dbReference>
<dbReference type="Pfam" id="PF07716">
    <property type="entry name" value="bZIP_2"/>
    <property type="match status" value="1"/>
</dbReference>
<evidence type="ECO:0000256" key="4">
    <source>
        <dbReference type="ARBA" id="ARBA00023242"/>
    </source>
</evidence>
<dbReference type="GO" id="GO:0005634">
    <property type="term" value="C:nucleus"/>
    <property type="evidence" value="ECO:0007669"/>
    <property type="project" value="UniProtKB-SubCell"/>
</dbReference>
<dbReference type="SMART" id="SM00338">
    <property type="entry name" value="BRLZ"/>
    <property type="match status" value="1"/>
</dbReference>
<evidence type="ECO:0000256" key="5">
    <source>
        <dbReference type="SAM" id="MobiDB-lite"/>
    </source>
</evidence>
<feature type="compositionally biased region" description="Polar residues" evidence="5">
    <location>
        <begin position="109"/>
        <end position="125"/>
    </location>
</feature>
<evidence type="ECO:0000256" key="2">
    <source>
        <dbReference type="ARBA" id="ARBA00023015"/>
    </source>
</evidence>
<accession>A0A8H6JBZ2</accession>
<dbReference type="InterPro" id="IPR051027">
    <property type="entry name" value="bZIP_transcription_factors"/>
</dbReference>
<keyword evidence="3" id="KW-0804">Transcription</keyword>
<proteinExistence type="predicted"/>
<dbReference type="EMBL" id="WIGM01000857">
    <property type="protein sequence ID" value="KAF6810299.1"/>
    <property type="molecule type" value="Genomic_DNA"/>
</dbReference>
<dbReference type="SUPFAM" id="SSF57959">
    <property type="entry name" value="Leucine zipper domain"/>
    <property type="match status" value="1"/>
</dbReference>
<dbReference type="InterPro" id="IPR004827">
    <property type="entry name" value="bZIP"/>
</dbReference>
<feature type="compositionally biased region" description="Polar residues" evidence="5">
    <location>
        <begin position="191"/>
        <end position="205"/>
    </location>
</feature>
<gene>
    <name evidence="7" type="ORF">CMUS01_13495</name>
</gene>
<dbReference type="PANTHER" id="PTHR19304">
    <property type="entry name" value="CYCLIC-AMP RESPONSE ELEMENT BINDING PROTEIN"/>
    <property type="match status" value="1"/>
</dbReference>
<dbReference type="Gene3D" id="1.20.5.170">
    <property type="match status" value="1"/>
</dbReference>
<reference evidence="7" key="1">
    <citation type="journal article" date="2020" name="Phytopathology">
        <title>Genome Sequence Resources of Colletotrichum truncatum, C. plurivorum, C. musicola, and C. sojae: Four Species Pathogenic to Soybean (Glycine max).</title>
        <authorList>
            <person name="Rogerio F."/>
            <person name="Boufleur T.R."/>
            <person name="Ciampi-Guillardi M."/>
            <person name="Sukno S.A."/>
            <person name="Thon M.R."/>
            <person name="Massola Junior N.S."/>
            <person name="Baroncelli R."/>
        </authorList>
    </citation>
    <scope>NUCLEOTIDE SEQUENCE</scope>
    <source>
        <strain evidence="7">LFN0074</strain>
    </source>
</reference>
<protein>
    <submittedName>
        <fullName evidence="7">Basic region leucine zipper</fullName>
    </submittedName>
</protein>
<keyword evidence="4" id="KW-0539">Nucleus</keyword>
<dbReference type="CDD" id="cd14687">
    <property type="entry name" value="bZIP_ATF2"/>
    <property type="match status" value="1"/>
</dbReference>
<evidence type="ECO:0000259" key="6">
    <source>
        <dbReference type="PROSITE" id="PS50217"/>
    </source>
</evidence>
<keyword evidence="8" id="KW-1185">Reference proteome</keyword>
<sequence length="307" mass="34170">MTQAGYRGSAAMAEVSIMSMPLYATPPEQNDMLSPTSEYLGQQWPDWDANMMEPIYTPGSATGSMTFSSWDIEAREYQPLDTSNSMVGFATAGWAPQTDGWPSYHQHHFQSPQPSLFSQPASALTPTPECPLSAGFPPWQPSLDDQQQNKPRRRTTGSDSNKTKMSDDRRRSSTTQQPSKKIRVGPVSEPSPASSTSYGENTQDIEFNDERDESEAPPAPSKQKTYHVKNRAAAKRCREKTKQYEIDLAVREKQVTEERMYLDACVTALKNEVLTLKNQILQHGDCDCEIIQGYIARAASGVCNGRT</sequence>
<evidence type="ECO:0000313" key="8">
    <source>
        <dbReference type="Proteomes" id="UP000639643"/>
    </source>
</evidence>
<dbReference type="Proteomes" id="UP000639643">
    <property type="component" value="Unassembled WGS sequence"/>
</dbReference>
<dbReference type="InterPro" id="IPR046347">
    <property type="entry name" value="bZIP_sf"/>
</dbReference>
<comment type="caution">
    <text evidence="7">The sequence shown here is derived from an EMBL/GenBank/DDBJ whole genome shotgun (WGS) entry which is preliminary data.</text>
</comment>
<evidence type="ECO:0000256" key="3">
    <source>
        <dbReference type="ARBA" id="ARBA00023163"/>
    </source>
</evidence>
<dbReference type="GO" id="GO:0003700">
    <property type="term" value="F:DNA-binding transcription factor activity"/>
    <property type="evidence" value="ECO:0007669"/>
    <property type="project" value="InterPro"/>
</dbReference>